<evidence type="ECO:0000313" key="4">
    <source>
        <dbReference type="Proteomes" id="UP000031526"/>
    </source>
</evidence>
<dbReference type="PANTHER" id="PTHR42941">
    <property type="entry name" value="SLL1037 PROTEIN"/>
    <property type="match status" value="1"/>
</dbReference>
<dbReference type="KEGG" id="snq:CP978_24935"/>
<proteinExistence type="predicted"/>
<name>A0A0B5DQM9_9ACTN</name>
<evidence type="ECO:0000256" key="1">
    <source>
        <dbReference type="SAM" id="Phobius"/>
    </source>
</evidence>
<evidence type="ECO:0000313" key="2">
    <source>
        <dbReference type="EMBL" id="AJE42871.1"/>
    </source>
</evidence>
<evidence type="ECO:0000313" key="3">
    <source>
        <dbReference type="EMBL" id="QEV41367.1"/>
    </source>
</evidence>
<accession>A0A0B5DQM9</accession>
<dbReference type="CDD" id="cd13569">
    <property type="entry name" value="PBP2_TAXI_TRAP_like_1"/>
    <property type="match status" value="1"/>
</dbReference>
<dbReference type="Proteomes" id="UP000325763">
    <property type="component" value="Chromosome"/>
</dbReference>
<reference evidence="4" key="1">
    <citation type="submission" date="2014-09" db="EMBL/GenBank/DDBJ databases">
        <title>Sequence of the Streptomyces nodosus genome.</title>
        <authorList>
            <person name="Sweeney P."/>
            <person name="Stephens N."/>
            <person name="Murphy C."/>
            <person name="Caffrey P."/>
        </authorList>
    </citation>
    <scope>NUCLEOTIDE SEQUENCE [LARGE SCALE GENOMIC DNA]</scope>
    <source>
        <strain evidence="4">ATCC 14899</strain>
    </source>
</reference>
<dbReference type="OrthoDB" id="5582316at2"/>
<protein>
    <submittedName>
        <fullName evidence="3">TAXI family TRAP transporter solute-binding subunit</fullName>
    </submittedName>
</protein>
<organism evidence="2 4">
    <name type="scientific">Streptomyces nodosus</name>
    <dbReference type="NCBI Taxonomy" id="40318"/>
    <lineage>
        <taxon>Bacteria</taxon>
        <taxon>Bacillati</taxon>
        <taxon>Actinomycetota</taxon>
        <taxon>Actinomycetes</taxon>
        <taxon>Kitasatosporales</taxon>
        <taxon>Streptomycetaceae</taxon>
        <taxon>Streptomyces</taxon>
    </lineage>
</organism>
<dbReference type="Gene3D" id="3.40.190.10">
    <property type="entry name" value="Periplasmic binding protein-like II"/>
    <property type="match status" value="2"/>
</dbReference>
<evidence type="ECO:0000313" key="5">
    <source>
        <dbReference type="Proteomes" id="UP000325763"/>
    </source>
</evidence>
<keyword evidence="1" id="KW-1133">Transmembrane helix</keyword>
<gene>
    <name evidence="3" type="ORF">CP978_24935</name>
    <name evidence="2" type="ORF">SNOD_24605</name>
</gene>
<dbReference type="SUPFAM" id="SSF53850">
    <property type="entry name" value="Periplasmic binding protein-like II"/>
    <property type="match status" value="1"/>
</dbReference>
<dbReference type="RefSeq" id="WP_043444474.1">
    <property type="nucleotide sequence ID" value="NZ_CP009313.1"/>
</dbReference>
<dbReference type="EMBL" id="CP023747">
    <property type="protein sequence ID" value="QEV41367.1"/>
    <property type="molecule type" value="Genomic_DNA"/>
</dbReference>
<dbReference type="HOGENOM" id="CLU_033215_0_0_11"/>
<sequence>MSQALTRIGGRRALLGSAAVLTALGLLLWWLLPIGDGTPRGTVTVSTGTPSGVYQKYGVLLRTALAKDLPELDVRLLNSDGSQENVRRVAAGKADFTIAAADAVEMYKLENKPGADRLRACARLYDDYVHLVVPRSSPVRSVADLKGRTVAVGPSGSGVRLIAEHVLEAAGLDPEKDITPLSDGIGTMPDRLRHHKIDAFFWSGGLPTSAVTELSRNFPVRLVPIGSDLVTKLHQQGGSSRYYRAALIPADAYPDAERGSSVQTVAVANLLVTREDMDADLTERITRVVIDSRDRIGAQVHAAQLVDLRTAIYSDPLELHRGARRYYRSVKP</sequence>
<reference evidence="2 4" key="2">
    <citation type="journal article" date="2016" name="Appl. Microbiol. Biotechnol.">
        <title>Exploiting the genome sequence of Streptomyces nodosus for enhanced antibiotic production.</title>
        <authorList>
            <person name="Sweeney P."/>
            <person name="Murphy C.D."/>
            <person name="Caffrey P."/>
        </authorList>
    </citation>
    <scope>NUCLEOTIDE SEQUENCE [LARGE SCALE GENOMIC DNA]</scope>
    <source>
        <strain evidence="2 4">ATCC 14899</strain>
    </source>
</reference>
<dbReference type="InterPro" id="IPR011852">
    <property type="entry name" value="TRAP_TAXI"/>
</dbReference>
<keyword evidence="4" id="KW-1185">Reference proteome</keyword>
<dbReference type="AlphaFoldDB" id="A0A0B5DQM9"/>
<dbReference type="PANTHER" id="PTHR42941:SF1">
    <property type="entry name" value="SLL1037 PROTEIN"/>
    <property type="match status" value="1"/>
</dbReference>
<dbReference type="EMBL" id="CP009313">
    <property type="protein sequence ID" value="AJE42871.1"/>
    <property type="molecule type" value="Genomic_DNA"/>
</dbReference>
<dbReference type="Pfam" id="PF16868">
    <property type="entry name" value="NMT1_3"/>
    <property type="match status" value="1"/>
</dbReference>
<dbReference type="STRING" id="40318.SNOD_24605"/>
<reference evidence="3 5" key="3">
    <citation type="submission" date="2017-09" db="EMBL/GenBank/DDBJ databases">
        <title>Streptomyces genome completion.</title>
        <authorList>
            <person name="Lee N."/>
            <person name="Cho B.-K."/>
        </authorList>
    </citation>
    <scope>NUCLEOTIDE SEQUENCE [LARGE SCALE GENOMIC DNA]</scope>
    <source>
        <strain evidence="3 5">ATCC 14899</strain>
    </source>
</reference>
<keyword evidence="1" id="KW-0812">Transmembrane</keyword>
<keyword evidence="1" id="KW-0472">Membrane</keyword>
<feature type="transmembrane region" description="Helical" evidence="1">
    <location>
        <begin position="12"/>
        <end position="32"/>
    </location>
</feature>
<dbReference type="NCBIfam" id="TIGR02122">
    <property type="entry name" value="TRAP_TAXI"/>
    <property type="match status" value="1"/>
</dbReference>
<dbReference type="Proteomes" id="UP000031526">
    <property type="component" value="Chromosome"/>
</dbReference>